<dbReference type="PROSITE" id="PS51257">
    <property type="entry name" value="PROKAR_LIPOPROTEIN"/>
    <property type="match status" value="1"/>
</dbReference>
<gene>
    <name evidence="2" type="ORF">ACFQY0_20365</name>
</gene>
<feature type="region of interest" description="Disordered" evidence="1">
    <location>
        <begin position="18"/>
        <end position="39"/>
    </location>
</feature>
<accession>A0ABW2LEY6</accession>
<dbReference type="Proteomes" id="UP001596472">
    <property type="component" value="Unassembled WGS sequence"/>
</dbReference>
<reference evidence="3" key="1">
    <citation type="journal article" date="2019" name="Int. J. Syst. Evol. Microbiol.">
        <title>The Global Catalogue of Microorganisms (GCM) 10K type strain sequencing project: providing services to taxonomists for standard genome sequencing and annotation.</title>
        <authorList>
            <consortium name="The Broad Institute Genomics Platform"/>
            <consortium name="The Broad Institute Genome Sequencing Center for Infectious Disease"/>
            <person name="Wu L."/>
            <person name="Ma J."/>
        </authorList>
    </citation>
    <scope>NUCLEOTIDE SEQUENCE [LARGE SCALE GENOMIC DNA]</scope>
    <source>
        <strain evidence="3">CGMCC 4.1467</strain>
    </source>
</reference>
<sequence>MNRFFVVATLFFGAVSCDSSSQEGQDQSSEKNRGNAGELADLHERSAILGDDWTLAELSDFFDQGLTPEEVKLRMGPKPFENVDGSDTELMYEVLTKDRFQNGCRISSISMVFRDGKFLYAEVGMEGVSSPSMKEAE</sequence>
<organism evidence="2 3">
    <name type="scientific">Haloferula chungangensis</name>
    <dbReference type="NCBI Taxonomy" id="1048331"/>
    <lineage>
        <taxon>Bacteria</taxon>
        <taxon>Pseudomonadati</taxon>
        <taxon>Verrucomicrobiota</taxon>
        <taxon>Verrucomicrobiia</taxon>
        <taxon>Verrucomicrobiales</taxon>
        <taxon>Verrucomicrobiaceae</taxon>
        <taxon>Haloferula</taxon>
    </lineage>
</organism>
<feature type="compositionally biased region" description="Low complexity" evidence="1">
    <location>
        <begin position="18"/>
        <end position="27"/>
    </location>
</feature>
<keyword evidence="3" id="KW-1185">Reference proteome</keyword>
<proteinExistence type="predicted"/>
<name>A0ABW2LEY6_9BACT</name>
<dbReference type="EMBL" id="JBHTBS010000019">
    <property type="protein sequence ID" value="MFC7339557.1"/>
    <property type="molecule type" value="Genomic_DNA"/>
</dbReference>
<dbReference type="RefSeq" id="WP_379716599.1">
    <property type="nucleotide sequence ID" value="NZ_JBHTBS010000019.1"/>
</dbReference>
<protein>
    <submittedName>
        <fullName evidence="2">Uncharacterized protein</fullName>
    </submittedName>
</protein>
<evidence type="ECO:0000313" key="2">
    <source>
        <dbReference type="EMBL" id="MFC7339557.1"/>
    </source>
</evidence>
<evidence type="ECO:0000256" key="1">
    <source>
        <dbReference type="SAM" id="MobiDB-lite"/>
    </source>
</evidence>
<comment type="caution">
    <text evidence="2">The sequence shown here is derived from an EMBL/GenBank/DDBJ whole genome shotgun (WGS) entry which is preliminary data.</text>
</comment>
<evidence type="ECO:0000313" key="3">
    <source>
        <dbReference type="Proteomes" id="UP001596472"/>
    </source>
</evidence>